<proteinExistence type="predicted"/>
<feature type="compositionally biased region" description="Basic residues" evidence="1">
    <location>
        <begin position="39"/>
        <end position="48"/>
    </location>
</feature>
<evidence type="ECO:0000256" key="1">
    <source>
        <dbReference type="SAM" id="MobiDB-lite"/>
    </source>
</evidence>
<feature type="region of interest" description="Disordered" evidence="1">
    <location>
        <begin position="1"/>
        <end position="49"/>
    </location>
</feature>
<keyword evidence="3" id="KW-1185">Reference proteome</keyword>
<feature type="non-terminal residue" evidence="2">
    <location>
        <position position="76"/>
    </location>
</feature>
<feature type="compositionally biased region" description="Basic and acidic residues" evidence="1">
    <location>
        <begin position="14"/>
        <end position="30"/>
    </location>
</feature>
<comment type="caution">
    <text evidence="2">The sequence shown here is derived from an EMBL/GenBank/DDBJ whole genome shotgun (WGS) entry which is preliminary data.</text>
</comment>
<dbReference type="AlphaFoldDB" id="A0A9N9UZ41"/>
<evidence type="ECO:0000313" key="2">
    <source>
        <dbReference type="EMBL" id="CAH0001965.1"/>
    </source>
</evidence>
<protein>
    <submittedName>
        <fullName evidence="2">Uncharacterized protein</fullName>
    </submittedName>
</protein>
<accession>A0A9N9UZ41</accession>
<gene>
    <name evidence="2" type="ORF">CBYS24578_00001771</name>
</gene>
<reference evidence="2 3" key="2">
    <citation type="submission" date="2021-10" db="EMBL/GenBank/DDBJ databases">
        <authorList>
            <person name="Piombo E."/>
        </authorList>
    </citation>
    <scope>NUCLEOTIDE SEQUENCE [LARGE SCALE GENOMIC DNA]</scope>
</reference>
<dbReference type="EMBL" id="CABFNO020001560">
    <property type="protein sequence ID" value="CAH0001965.1"/>
    <property type="molecule type" value="Genomic_DNA"/>
</dbReference>
<reference evidence="3" key="1">
    <citation type="submission" date="2019-06" db="EMBL/GenBank/DDBJ databases">
        <authorList>
            <person name="Broberg M."/>
        </authorList>
    </citation>
    <scope>NUCLEOTIDE SEQUENCE [LARGE SCALE GENOMIC DNA]</scope>
</reference>
<organism evidence="2 3">
    <name type="scientific">Clonostachys byssicola</name>
    <dbReference type="NCBI Taxonomy" id="160290"/>
    <lineage>
        <taxon>Eukaryota</taxon>
        <taxon>Fungi</taxon>
        <taxon>Dikarya</taxon>
        <taxon>Ascomycota</taxon>
        <taxon>Pezizomycotina</taxon>
        <taxon>Sordariomycetes</taxon>
        <taxon>Hypocreomycetidae</taxon>
        <taxon>Hypocreales</taxon>
        <taxon>Bionectriaceae</taxon>
        <taxon>Clonostachys</taxon>
    </lineage>
</organism>
<name>A0A9N9UZ41_9HYPO</name>
<sequence>MADRKAAATTESKANMKDEATKTAKDKDDLMAAANNQHKSPKKRRKVNHGTLLSIYPSAALTAVNSVRHHGRHACL</sequence>
<dbReference type="Proteomes" id="UP000754883">
    <property type="component" value="Unassembled WGS sequence"/>
</dbReference>
<evidence type="ECO:0000313" key="3">
    <source>
        <dbReference type="Proteomes" id="UP000754883"/>
    </source>
</evidence>